<gene>
    <name evidence="5" type="ORF">HHI36_011448</name>
</gene>
<dbReference type="Pfam" id="PF23743">
    <property type="entry name" value="Beta-prop_BBS7"/>
    <property type="match status" value="2"/>
</dbReference>
<dbReference type="Pfam" id="PF23360">
    <property type="entry name" value="BBS7_GAE"/>
    <property type="match status" value="1"/>
</dbReference>
<name>A0ABD2MLT4_9CUCU</name>
<proteinExistence type="predicted"/>
<dbReference type="InterPro" id="IPR015943">
    <property type="entry name" value="WD40/YVTN_repeat-like_dom_sf"/>
</dbReference>
<evidence type="ECO:0000313" key="5">
    <source>
        <dbReference type="EMBL" id="KAL3267317.1"/>
    </source>
</evidence>
<dbReference type="SUPFAM" id="SSF50978">
    <property type="entry name" value="WD40 repeat-like"/>
    <property type="match status" value="1"/>
</dbReference>
<dbReference type="AlphaFoldDB" id="A0ABD2MLT4"/>
<comment type="caution">
    <text evidence="5">The sequence shown here is derived from an EMBL/GenBank/DDBJ whole genome shotgun (WGS) entry which is preliminary data.</text>
</comment>
<evidence type="ECO:0000259" key="4">
    <source>
        <dbReference type="Pfam" id="PF23743"/>
    </source>
</evidence>
<keyword evidence="6" id="KW-1185">Reference proteome</keyword>
<keyword evidence="1" id="KW-0175">Coiled coil</keyword>
<evidence type="ECO:0000259" key="2">
    <source>
        <dbReference type="Pfam" id="PF23360"/>
    </source>
</evidence>
<evidence type="ECO:0000256" key="1">
    <source>
        <dbReference type="SAM" id="Coils"/>
    </source>
</evidence>
<dbReference type="InterPro" id="IPR056332">
    <property type="entry name" value="Beta-prop_BBS7"/>
</dbReference>
<dbReference type="PANTHER" id="PTHR16074:SF4">
    <property type="entry name" value="BARDET-BIEDL SYNDROME 7 PROTEIN"/>
    <property type="match status" value="1"/>
</dbReference>
<dbReference type="EMBL" id="JABFTP020000001">
    <property type="protein sequence ID" value="KAL3267317.1"/>
    <property type="molecule type" value="Genomic_DNA"/>
</dbReference>
<feature type="domain" description="BBS7 platform" evidence="3">
    <location>
        <begin position="414"/>
        <end position="481"/>
    </location>
</feature>
<dbReference type="Proteomes" id="UP001516400">
    <property type="component" value="Unassembled WGS sequence"/>
</dbReference>
<feature type="coiled-coil region" evidence="1">
    <location>
        <begin position="255"/>
        <end position="282"/>
    </location>
</feature>
<dbReference type="Pfam" id="PF23361">
    <property type="entry name" value="BBS7_pf"/>
    <property type="match status" value="1"/>
</dbReference>
<protein>
    <submittedName>
        <fullName evidence="5">Uncharacterized protein</fullName>
    </submittedName>
</protein>
<dbReference type="InterPro" id="IPR056334">
    <property type="entry name" value="BBS7_GAE_dom"/>
</dbReference>
<accession>A0ABD2MLT4</accession>
<feature type="domain" description="BBS7 beta-propeller" evidence="4">
    <location>
        <begin position="78"/>
        <end position="236"/>
    </location>
</feature>
<dbReference type="PANTHER" id="PTHR16074">
    <property type="entry name" value="BARDET-BIEDL SYNDROME 7 PROTEIN"/>
    <property type="match status" value="1"/>
</dbReference>
<dbReference type="InterPro" id="IPR056333">
    <property type="entry name" value="BBS7_pf_dom"/>
</dbReference>
<feature type="domain" description="BBS7 beta-propeller" evidence="4">
    <location>
        <begin position="21"/>
        <end position="77"/>
    </location>
</feature>
<dbReference type="Gene3D" id="2.130.10.10">
    <property type="entry name" value="YVTN repeat-like/Quinoprotein amine dehydrogenase"/>
    <property type="match status" value="1"/>
</dbReference>
<evidence type="ECO:0000313" key="6">
    <source>
        <dbReference type="Proteomes" id="UP001516400"/>
    </source>
</evidence>
<feature type="domain" description="BBS7 GAE" evidence="2">
    <location>
        <begin position="298"/>
        <end position="406"/>
    </location>
</feature>
<sequence length="482" mass="53552">MELDLCRVDYTIIGLTSKNCMKLLPPAHLKEPQKVAVADRDGILQVFSIKKEDISLTFKTLPGPEISSLELAGALGRLISLIACEGRMVRVLEHGRVTISMEVDSAPTVLYILEQDEEKTVLFGTVDGRVGILDVKNLQGFERWLIGNNTNVSSISCIDSYDLTGDGNNNLIVGKQDGNIEIYNINIADQNDTSFLIFLFNCNESVTAIQCGILTNGGFDEVLVSTYTGRIFGLTTEKIEKNIEKNSQGENFIHSIDTANKITKLRNEIEDMQRKVTKEREKYQSSTQSFFDEFSAIPLLSVNDSFILDKGSATYTLAIEVPTAIDNILLQSNVVLDLLDVEKNSAVVSYSECSPSSGNALLVTYRCQMNTNRLEIKIRTIEGQGGVLQAYITPLVQPKCSRVRRYKIKPLSHHFRIHNAENSGNANTLNIKGKFSLAEMHTWIFKAVPEVPEKPQSSVPNETNNILFKSAFLGTFLQCSYA</sequence>
<dbReference type="InterPro" id="IPR036322">
    <property type="entry name" value="WD40_repeat_dom_sf"/>
</dbReference>
<organism evidence="5 6">
    <name type="scientific">Cryptolaemus montrouzieri</name>
    <dbReference type="NCBI Taxonomy" id="559131"/>
    <lineage>
        <taxon>Eukaryota</taxon>
        <taxon>Metazoa</taxon>
        <taxon>Ecdysozoa</taxon>
        <taxon>Arthropoda</taxon>
        <taxon>Hexapoda</taxon>
        <taxon>Insecta</taxon>
        <taxon>Pterygota</taxon>
        <taxon>Neoptera</taxon>
        <taxon>Endopterygota</taxon>
        <taxon>Coleoptera</taxon>
        <taxon>Polyphaga</taxon>
        <taxon>Cucujiformia</taxon>
        <taxon>Coccinelloidea</taxon>
        <taxon>Coccinellidae</taxon>
        <taxon>Scymninae</taxon>
        <taxon>Scymnini</taxon>
        <taxon>Cryptolaemus</taxon>
    </lineage>
</organism>
<reference evidence="5 6" key="1">
    <citation type="journal article" date="2021" name="BMC Biol.">
        <title>Horizontally acquired antibacterial genes associated with adaptive radiation of ladybird beetles.</title>
        <authorList>
            <person name="Li H.S."/>
            <person name="Tang X.F."/>
            <person name="Huang Y.H."/>
            <person name="Xu Z.Y."/>
            <person name="Chen M.L."/>
            <person name="Du X.Y."/>
            <person name="Qiu B.Y."/>
            <person name="Chen P.T."/>
            <person name="Zhang W."/>
            <person name="Slipinski A."/>
            <person name="Escalona H.E."/>
            <person name="Waterhouse R.M."/>
            <person name="Zwick A."/>
            <person name="Pang H."/>
        </authorList>
    </citation>
    <scope>NUCLEOTIDE SEQUENCE [LARGE SCALE GENOMIC DNA]</scope>
    <source>
        <strain evidence="5">SYSU2018</strain>
    </source>
</reference>
<evidence type="ECO:0000259" key="3">
    <source>
        <dbReference type="Pfam" id="PF23361"/>
    </source>
</evidence>